<name>A0A2S4W8U3_9BASI</name>
<dbReference type="AlphaFoldDB" id="A0A2S4W8U3"/>
<comment type="caution">
    <text evidence="1">The sequence shown here is derived from an EMBL/GenBank/DDBJ whole genome shotgun (WGS) entry which is preliminary data.</text>
</comment>
<reference evidence="2" key="3">
    <citation type="journal article" date="2018" name="Mol. Plant Microbe Interact.">
        <title>Genome sequence resources for the wheat stripe rust pathogen (Puccinia striiformis f. sp. tritici) and the barley stripe rust pathogen (Puccinia striiformis f. sp. hordei).</title>
        <authorList>
            <person name="Xia C."/>
            <person name="Wang M."/>
            <person name="Yin C."/>
            <person name="Cornejo O.E."/>
            <person name="Hulbert S.H."/>
            <person name="Chen X."/>
        </authorList>
    </citation>
    <scope>NUCLEOTIDE SEQUENCE [LARGE SCALE GENOMIC DNA]</scope>
    <source>
        <strain evidence="2">93TX-2</strain>
    </source>
</reference>
<evidence type="ECO:0000313" key="1">
    <source>
        <dbReference type="EMBL" id="POW18180.1"/>
    </source>
</evidence>
<gene>
    <name evidence="1" type="ORF">PSHT_06042</name>
</gene>
<keyword evidence="2" id="KW-1185">Reference proteome</keyword>
<evidence type="ECO:0000313" key="2">
    <source>
        <dbReference type="Proteomes" id="UP000238274"/>
    </source>
</evidence>
<dbReference type="VEuPathDB" id="FungiDB:PSHT_06042"/>
<reference evidence="2" key="2">
    <citation type="journal article" date="2018" name="BMC Genomics">
        <title>Genomic insights into host adaptation between the wheat stripe rust pathogen (Puccinia striiformis f. sp. tritici) and the barley stripe rust pathogen (Puccinia striiformis f. sp. hordei).</title>
        <authorList>
            <person name="Xia C."/>
            <person name="Wang M."/>
            <person name="Yin C."/>
            <person name="Cornejo O.E."/>
            <person name="Hulbert S.H."/>
            <person name="Chen X."/>
        </authorList>
    </citation>
    <scope>NUCLEOTIDE SEQUENCE [LARGE SCALE GENOMIC DNA]</scope>
    <source>
        <strain evidence="2">93TX-2</strain>
    </source>
</reference>
<protein>
    <submittedName>
        <fullName evidence="1">Uncharacterized protein</fullName>
    </submittedName>
</protein>
<reference evidence="1 2" key="1">
    <citation type="submission" date="2017-12" db="EMBL/GenBank/DDBJ databases">
        <title>Gene loss provides genomic basis for host adaptation in cereal stripe rust fungi.</title>
        <authorList>
            <person name="Xia C."/>
        </authorList>
    </citation>
    <scope>NUCLEOTIDE SEQUENCE [LARGE SCALE GENOMIC DNA]</scope>
    <source>
        <strain evidence="1 2">93TX-2</strain>
    </source>
</reference>
<dbReference type="EMBL" id="PKSM01000069">
    <property type="protein sequence ID" value="POW18180.1"/>
    <property type="molecule type" value="Genomic_DNA"/>
</dbReference>
<accession>A0A2S4W8U3</accession>
<dbReference type="Proteomes" id="UP000238274">
    <property type="component" value="Unassembled WGS sequence"/>
</dbReference>
<proteinExistence type="predicted"/>
<feature type="non-terminal residue" evidence="1">
    <location>
        <position position="1"/>
    </location>
</feature>
<sequence>IFDSIIILSQFGPSNLEHTDNKRLTSTFSSPDFSSPVDLTLILLPRSTGPVTCDLTGRAGH</sequence>
<organism evidence="1 2">
    <name type="scientific">Puccinia striiformis</name>
    <dbReference type="NCBI Taxonomy" id="27350"/>
    <lineage>
        <taxon>Eukaryota</taxon>
        <taxon>Fungi</taxon>
        <taxon>Dikarya</taxon>
        <taxon>Basidiomycota</taxon>
        <taxon>Pucciniomycotina</taxon>
        <taxon>Pucciniomycetes</taxon>
        <taxon>Pucciniales</taxon>
        <taxon>Pucciniaceae</taxon>
        <taxon>Puccinia</taxon>
    </lineage>
</organism>